<name>Q5CYZ2_CRYPI</name>
<dbReference type="OrthoDB" id="4069699at2759"/>
<dbReference type="PANTHER" id="PTHR43128:SF16">
    <property type="entry name" value="L-LACTATE DEHYDROGENASE"/>
    <property type="match status" value="1"/>
</dbReference>
<dbReference type="PDBsum" id="4ND4"/>
<evidence type="ECO:0000256" key="5">
    <source>
        <dbReference type="PIRSR" id="PIRSR000102-1"/>
    </source>
</evidence>
<comment type="caution">
    <text evidence="10">The sequence shown here is derived from an EMBL/GenBank/DDBJ whole genome shotgun (WGS) entry which is preliminary data.</text>
</comment>
<accession>Q5CYZ2</accession>
<dbReference type="KEGG" id="cpv:cgd7_480"/>
<dbReference type="PDB" id="4ND1">
    <property type="method" value="X-ray"/>
    <property type="resolution" value="2.15 A"/>
    <property type="chains" value="A/B=17-337"/>
</dbReference>
<feature type="binding site" evidence="15">
    <location>
        <position position="169"/>
    </location>
    <ligand>
        <name>(S)-lactate</name>
        <dbReference type="ChEBI" id="CHEBI:16651"/>
    </ligand>
</feature>
<dbReference type="PDB" id="4ND4">
    <property type="method" value="X-ray"/>
    <property type="resolution" value="2.20 A"/>
    <property type="chains" value="A/B=17-337"/>
</dbReference>
<dbReference type="OMA" id="ASCAEYI"/>
<dbReference type="EMBL" id="AAEE01000001">
    <property type="protein sequence ID" value="EAK90671.1"/>
    <property type="molecule type" value="Genomic_DNA"/>
</dbReference>
<evidence type="ECO:0000313" key="10">
    <source>
        <dbReference type="EMBL" id="EAK90671.1"/>
    </source>
</evidence>
<dbReference type="RefSeq" id="XP_628238.1">
    <property type="nucleotide sequence ID" value="XM_628236.1"/>
</dbReference>
<dbReference type="InterPro" id="IPR001236">
    <property type="entry name" value="Lactate/malate_DH_N"/>
</dbReference>
<dbReference type="PDB" id="4ND2">
    <property type="method" value="X-ray"/>
    <property type="resolution" value="2.00 A"/>
    <property type="chains" value="A/B=17-337"/>
</dbReference>
<dbReference type="Pfam" id="PF02866">
    <property type="entry name" value="Ldh_1_C"/>
    <property type="match status" value="1"/>
</dbReference>
<dbReference type="InterPro" id="IPR011275">
    <property type="entry name" value="Malate_DH_type3"/>
</dbReference>
<evidence type="ECO:0000256" key="1">
    <source>
        <dbReference type="ARBA" id="ARBA00016495"/>
    </source>
</evidence>
<evidence type="ECO:0000256" key="2">
    <source>
        <dbReference type="ARBA" id="ARBA00023002"/>
    </source>
</evidence>
<keyword evidence="3 6" id="KW-0520">NAD</keyword>
<keyword evidence="2 7" id="KW-0560">Oxidoreductase</keyword>
<dbReference type="NCBIfam" id="NF004863">
    <property type="entry name" value="PRK06223.1"/>
    <property type="match status" value="1"/>
</dbReference>
<feature type="binding site" evidence="15">
    <location>
        <position position="106"/>
    </location>
    <ligand>
        <name>(S)-lactate</name>
        <dbReference type="ChEBI" id="CHEBI:16651"/>
    </ligand>
</feature>
<feature type="domain" description="Lactate/malate dehydrogenase C-terminal" evidence="9">
    <location>
        <begin position="165"/>
        <end position="322"/>
    </location>
</feature>
<feature type="binding site" evidence="14 16">
    <location>
        <position position="193"/>
    </location>
    <ligand>
        <name>pyruvate</name>
        <dbReference type="ChEBI" id="CHEBI:15361"/>
    </ligand>
</feature>
<dbReference type="GO" id="GO:0004459">
    <property type="term" value="F:L-lactate dehydrogenase (NAD+) activity"/>
    <property type="evidence" value="ECO:0007669"/>
    <property type="project" value="UniProtKB-EC"/>
</dbReference>
<dbReference type="PDBsum" id="4ND3"/>
<feature type="binding site" evidence="12 13">
    <location>
        <position position="161"/>
    </location>
    <ligand>
        <name>NAD(+)</name>
        <dbReference type="ChEBI" id="CHEBI:57540"/>
    </ligand>
</feature>
<evidence type="ECO:0000256" key="3">
    <source>
        <dbReference type="ARBA" id="ARBA00023027"/>
    </source>
</evidence>
<keyword evidence="11" id="KW-1185">Reference proteome</keyword>
<dbReference type="PDBsum" id="4ND2"/>
<feature type="binding site" evidence="15">
    <location>
        <position position="193"/>
    </location>
    <ligand>
        <name>(S)-lactate</name>
        <dbReference type="ChEBI" id="CHEBI:16651"/>
    </ligand>
</feature>
<dbReference type="GO" id="GO:0006089">
    <property type="term" value="P:lactate metabolic process"/>
    <property type="evidence" value="ECO:0007669"/>
    <property type="project" value="TreeGrafter"/>
</dbReference>
<dbReference type="EvolutionaryTrace" id="Q5CYZ2"/>
<feature type="non-terminal residue" evidence="10">
    <location>
        <position position="1"/>
    </location>
</feature>
<dbReference type="SUPFAM" id="SSF56327">
    <property type="entry name" value="LDH C-terminal domain-like"/>
    <property type="match status" value="1"/>
</dbReference>
<keyword evidence="12 13" id="KW-0547">Nucleotide-binding</keyword>
<feature type="binding site" evidence="14 16">
    <location>
        <position position="106"/>
    </location>
    <ligand>
        <name>pyruvate</name>
        <dbReference type="ChEBI" id="CHEBI:15361"/>
    </ligand>
</feature>
<evidence type="ECO:0000256" key="7">
    <source>
        <dbReference type="RuleBase" id="RU003369"/>
    </source>
</evidence>
<feature type="binding site" evidence="12 13">
    <location>
        <position position="138"/>
    </location>
    <ligand>
        <name>NAD(+)</name>
        <dbReference type="ChEBI" id="CHEBI:57540"/>
    </ligand>
</feature>
<protein>
    <recommendedName>
        <fullName evidence="1">L-lactate dehydrogenase</fullName>
    </recommendedName>
</protein>
<sequence length="337" mass="35876">SEFLFSKHLFIFFILKMIERRKIAVIGSGQIGGNIAYIVGKDNLADVVLFDIAEGIPQGKALDITHSMVMFGSTSKVIGTNDYADISGSDVVIITASIPGRPKDDRSELLFGNARILDSVAEGVKKYCPNAFVICITNPLDVMVSHFQKVSGLPHNKVCGMAGVLDSSRFRTFIAQHFGVNASDVSANVIGGHGDGMVPVTSSVSVGGVPLSSFIKQGLITQEQIDEIVCHTRIAWKEVADNLKTGTAYFAPAAAAVKMAEAYLKDKKAVVPCSAFCSNHYGVKGIYMGVPTIIGKNGVEDILELDLTPLEQKLLGESINEVNTISKVLDNAPAAGA</sequence>
<dbReference type="FunCoup" id="Q5CYZ2">
    <property type="interactions" value="2"/>
</dbReference>
<proteinExistence type="evidence at protein level"/>
<dbReference type="PDB" id="4ND5">
    <property type="method" value="X-ray"/>
    <property type="resolution" value="2.10 A"/>
    <property type="chains" value="A/B/C/D=17-337"/>
</dbReference>
<dbReference type="STRING" id="353152.Q5CYZ2"/>
<dbReference type="InterPro" id="IPR001557">
    <property type="entry name" value="L-lactate/malate_DH"/>
</dbReference>
<feature type="binding site" evidence="6">
    <location>
        <position position="113"/>
    </location>
    <ligand>
        <name>NAD(+)</name>
        <dbReference type="ChEBI" id="CHEBI:57540"/>
    </ligand>
</feature>
<feature type="binding site" evidence="6">
    <location>
        <begin position="27"/>
        <end position="32"/>
    </location>
    <ligand>
        <name>NAD(+)</name>
        <dbReference type="ChEBI" id="CHEBI:57540"/>
    </ligand>
</feature>
<dbReference type="CDD" id="cd01339">
    <property type="entry name" value="LDH-like_MDH"/>
    <property type="match status" value="1"/>
</dbReference>
<dbReference type="SUPFAM" id="SSF51735">
    <property type="entry name" value="NAD(P)-binding Rossmann-fold domains"/>
    <property type="match status" value="1"/>
</dbReference>
<feature type="binding site" evidence="12 13">
    <location>
        <position position="31"/>
    </location>
    <ligand>
        <name>NAD(+)</name>
        <dbReference type="ChEBI" id="CHEBI:57540"/>
    </ligand>
</feature>
<dbReference type="AlphaFoldDB" id="Q5CYZ2"/>
<evidence type="ECO:0007829" key="16">
    <source>
        <dbReference type="PDB" id="4ND4"/>
    </source>
</evidence>
<dbReference type="PDBsum" id="4ND5"/>
<dbReference type="PDBsum" id="4ND1"/>
<feature type="binding site" evidence="6">
    <location>
        <begin position="136"/>
        <end position="138"/>
    </location>
    <ligand>
        <name>NAD(+)</name>
        <dbReference type="ChEBI" id="CHEBI:57540"/>
    </ligand>
</feature>
<dbReference type="InterPro" id="IPR029752">
    <property type="entry name" value="D-isomer_DH_CS1"/>
</dbReference>
<feature type="binding site" evidence="6 12">
    <location>
        <position position="51"/>
    </location>
    <ligand>
        <name>NAD(+)</name>
        <dbReference type="ChEBI" id="CHEBI:57540"/>
    </ligand>
</feature>
<dbReference type="PROSITE" id="PS00065">
    <property type="entry name" value="D_2_HYDROXYACID_DH_1"/>
    <property type="match status" value="1"/>
</dbReference>
<dbReference type="InterPro" id="IPR036291">
    <property type="entry name" value="NAD(P)-bd_dom_sf"/>
</dbReference>
<dbReference type="Gene3D" id="3.40.50.720">
    <property type="entry name" value="NAD(P)-binding Rossmann-like Domain"/>
    <property type="match status" value="1"/>
</dbReference>
<feature type="binding site" evidence="15">
    <location>
        <position position="138"/>
    </location>
    <ligand>
        <name>(S)-lactate</name>
        <dbReference type="ChEBI" id="CHEBI:16651"/>
    </ligand>
</feature>
<dbReference type="PANTHER" id="PTHR43128">
    <property type="entry name" value="L-2-HYDROXYCARBOXYLATE DEHYDROGENASE (NAD(P)(+))"/>
    <property type="match status" value="1"/>
</dbReference>
<comment type="catalytic activity">
    <reaction evidence="4">
        <text>(S)-lactate + NAD(+) = pyruvate + NADH + H(+)</text>
        <dbReference type="Rhea" id="RHEA:23444"/>
        <dbReference type="ChEBI" id="CHEBI:15361"/>
        <dbReference type="ChEBI" id="CHEBI:15378"/>
        <dbReference type="ChEBI" id="CHEBI:16651"/>
        <dbReference type="ChEBI" id="CHEBI:57540"/>
        <dbReference type="ChEBI" id="CHEBI:57945"/>
        <dbReference type="EC" id="1.1.1.27"/>
    </reaction>
</comment>
<dbReference type="FunFam" id="3.40.50.720:FF:000018">
    <property type="entry name" value="Malate dehydrogenase"/>
    <property type="match status" value="1"/>
</dbReference>
<dbReference type="GO" id="GO:0000166">
    <property type="term" value="F:nucleotide binding"/>
    <property type="evidence" value="ECO:0007669"/>
    <property type="project" value="UniProtKB-KW"/>
</dbReference>
<feature type="binding site" evidence="12">
    <location>
        <position position="169"/>
    </location>
    <ligand>
        <name>(R)-lactate</name>
        <dbReference type="ChEBI" id="CHEBI:16004"/>
    </ligand>
</feature>
<evidence type="ECO:0000256" key="4">
    <source>
        <dbReference type="ARBA" id="ARBA00049258"/>
    </source>
</evidence>
<dbReference type="PDB" id="4ND3">
    <property type="method" value="X-ray"/>
    <property type="resolution" value="2.05 A"/>
    <property type="chains" value="A/B=17-337"/>
</dbReference>
<evidence type="ECO:0007829" key="14">
    <source>
        <dbReference type="PDB" id="4ND2"/>
    </source>
</evidence>
<reference evidence="10 11" key="1">
    <citation type="journal article" date="2004" name="Science">
        <title>Complete genome sequence of the apicomplexan, Cryptosporidium parvum.</title>
        <authorList>
            <person name="Abrahamsen M.S."/>
            <person name="Templeton T.J."/>
            <person name="Enomoto S."/>
            <person name="Abrahante J.E."/>
            <person name="Zhu G."/>
            <person name="Lancto C.A."/>
            <person name="Deng M."/>
            <person name="Liu C."/>
            <person name="Widmer G."/>
            <person name="Tzipori S."/>
            <person name="Buck G.A."/>
            <person name="Xu P."/>
            <person name="Bankier A.T."/>
            <person name="Dear P.H."/>
            <person name="Konfortov B.A."/>
            <person name="Spriggs H.F."/>
            <person name="Iyer L."/>
            <person name="Anantharaman V."/>
            <person name="Aravind L."/>
            <person name="Kapur V."/>
        </authorList>
    </citation>
    <scope>NUCLEOTIDE SEQUENCE [LARGE SCALE GENOMIC DNA]</scope>
    <source>
        <strain evidence="11">Iowa II</strain>
    </source>
</reference>
<dbReference type="GeneID" id="3371768"/>
<evidence type="ECO:0007829" key="15">
    <source>
        <dbReference type="PDB" id="4ND3"/>
    </source>
</evidence>
<feature type="binding site" evidence="12">
    <location>
        <position position="138"/>
    </location>
    <ligand>
        <name>(R)-lactate</name>
        <dbReference type="ChEBI" id="CHEBI:16004"/>
    </ligand>
</feature>
<dbReference type="InParanoid" id="Q5CYZ2"/>
<feature type="binding site" evidence="12">
    <location>
        <position position="106"/>
    </location>
    <ligand>
        <name>(R)-lactate</name>
        <dbReference type="ChEBI" id="CHEBI:16004"/>
    </ligand>
</feature>
<feature type="binding site" evidence="14 16">
    <location>
        <position position="169"/>
    </location>
    <ligand>
        <name>pyruvate</name>
        <dbReference type="ChEBI" id="CHEBI:15361"/>
    </ligand>
</feature>
<evidence type="ECO:0000256" key="6">
    <source>
        <dbReference type="PIRSR" id="PIRSR000102-3"/>
    </source>
</evidence>
<feature type="binding site" evidence="13 15">
    <location>
        <position position="193"/>
    </location>
    <ligand>
        <name>NAD(+)</name>
        <dbReference type="ChEBI" id="CHEBI:57540"/>
    </ligand>
</feature>
<dbReference type="InterPro" id="IPR015955">
    <property type="entry name" value="Lactate_DH/Glyco_Ohase_4_C"/>
</dbReference>
<evidence type="ECO:0007829" key="13">
    <source>
        <dbReference type="PDB" id="4ND1"/>
    </source>
</evidence>
<feature type="binding site" evidence="12 13">
    <location>
        <position position="136"/>
    </location>
    <ligand>
        <name>NAD(+)</name>
        <dbReference type="ChEBI" id="CHEBI:57540"/>
    </ligand>
</feature>
<reference evidence="13 14" key="3">
    <citation type="journal article" date="2015" name="Int. J. Biol. Macromol.">
        <title>Biochemical and structural characterization of Cryptosporidium parvum Lactate dehydrogenase.</title>
        <authorList>
            <person name="Cook W.J."/>
            <person name="Senkovich O."/>
            <person name="Hernandez A."/>
            <person name="Speed H."/>
            <person name="Chattopadhyay D."/>
        </authorList>
    </citation>
    <scope>X-RAY CRYSTALLOGRAPHY (2.00 ANGSTROMS) OF 17-337 IN COMPLEX WITH (S)-LACTATE; NAD(+) AND PYRUVATE</scope>
</reference>
<feature type="active site" description="Proton acceptor" evidence="5">
    <location>
        <position position="193"/>
    </location>
</feature>
<dbReference type="Proteomes" id="UP000006726">
    <property type="component" value="Chromosome 7"/>
</dbReference>
<evidence type="ECO:0000259" key="9">
    <source>
        <dbReference type="Pfam" id="PF02866"/>
    </source>
</evidence>
<keyword evidence="12 13" id="KW-0002">3D-structure</keyword>
<dbReference type="Pfam" id="PF00056">
    <property type="entry name" value="Ldh_1_N"/>
    <property type="match status" value="1"/>
</dbReference>
<reference evidence="12" key="2">
    <citation type="submission" date="2006-01" db="PDB data bank">
        <title>Structure of cryptosporidium parvum lactate dehydrogenase in complex with substrates and cofactors.</title>
        <authorList>
            <person name="Senkovich O.A."/>
            <person name="Chattopadhyay D."/>
        </authorList>
    </citation>
    <scope>X-RAY CRYSTALLOGRAPHY (2.30 ANGSTROMS) OF 17-337 IN COMPLEX WITH (R)-LACTATE AND NAD(+)</scope>
</reference>
<dbReference type="PIRSF" id="PIRSF000102">
    <property type="entry name" value="Lac_mal_DH"/>
    <property type="match status" value="1"/>
</dbReference>
<comment type="similarity">
    <text evidence="7">Belongs to the LDH/MDH superfamily.</text>
</comment>
<gene>
    <name evidence="10" type="ORF">cgd7_480</name>
</gene>
<dbReference type="Gene3D" id="3.90.110.10">
    <property type="entry name" value="Lactate dehydrogenase/glycoside hydrolase, family 4, C-terminal"/>
    <property type="match status" value="1"/>
</dbReference>
<organism evidence="10 11">
    <name type="scientific">Cryptosporidium parvum (strain Iowa II)</name>
    <dbReference type="NCBI Taxonomy" id="353152"/>
    <lineage>
        <taxon>Eukaryota</taxon>
        <taxon>Sar</taxon>
        <taxon>Alveolata</taxon>
        <taxon>Apicomplexa</taxon>
        <taxon>Conoidasida</taxon>
        <taxon>Coccidia</taxon>
        <taxon>Eucoccidiorida</taxon>
        <taxon>Eimeriorina</taxon>
        <taxon>Cryptosporidiidae</taxon>
        <taxon>Cryptosporidium</taxon>
    </lineage>
</organism>
<feature type="binding site" evidence="12 13">
    <location>
        <position position="30"/>
    </location>
    <ligand>
        <name>NAD(+)</name>
        <dbReference type="ChEBI" id="CHEBI:57540"/>
    </ligand>
</feature>
<feature type="binding site" evidence="12 13">
    <location>
        <position position="97"/>
    </location>
    <ligand>
        <name>NAD(+)</name>
        <dbReference type="ChEBI" id="CHEBI:57540"/>
    </ligand>
</feature>
<dbReference type="PDBsum" id="2FN7"/>
<feature type="domain" description="Lactate/malate dehydrogenase N-terminal" evidence="8">
    <location>
        <begin position="22"/>
        <end position="160"/>
    </location>
</feature>
<dbReference type="PRINTS" id="PR00086">
    <property type="entry name" value="LLDHDRGNASE"/>
</dbReference>
<evidence type="ECO:0000259" key="8">
    <source>
        <dbReference type="Pfam" id="PF00056"/>
    </source>
</evidence>
<dbReference type="PDB" id="2FN7">
    <property type="method" value="X-ray"/>
    <property type="resolution" value="2.30 A"/>
    <property type="chains" value="A/B=17-337"/>
</dbReference>
<evidence type="ECO:0007829" key="12">
    <source>
        <dbReference type="PDB" id="2FN7"/>
    </source>
</evidence>
<feature type="binding site" evidence="14 16">
    <location>
        <position position="138"/>
    </location>
    <ligand>
        <name>pyruvate</name>
        <dbReference type="ChEBI" id="CHEBI:15361"/>
    </ligand>
</feature>
<dbReference type="SMR" id="Q5CYZ2"/>
<dbReference type="InterPro" id="IPR022383">
    <property type="entry name" value="Lactate/malate_DH_C"/>
</dbReference>
<evidence type="ECO:0000313" key="11">
    <source>
        <dbReference type="Proteomes" id="UP000006726"/>
    </source>
</evidence>